<dbReference type="InterPro" id="IPR003395">
    <property type="entry name" value="RecF/RecN/SMC_N"/>
</dbReference>
<evidence type="ECO:0000256" key="5">
    <source>
        <dbReference type="ARBA" id="ARBA00023125"/>
    </source>
</evidence>
<proteinExistence type="inferred from homology"/>
<comment type="similarity">
    <text evidence="6">Belongs to the SMC family.</text>
</comment>
<feature type="domain" description="RecF/RecN/SMC N-terminal" evidence="7">
    <location>
        <begin position="313"/>
        <end position="1150"/>
    </location>
</feature>
<dbReference type="OrthoDB" id="9808768at2"/>
<dbReference type="GO" id="GO:0030261">
    <property type="term" value="P:chromosome condensation"/>
    <property type="evidence" value="ECO:0007669"/>
    <property type="project" value="InterPro"/>
</dbReference>
<dbReference type="EMBL" id="LNXY01000020">
    <property type="protein sequence ID" value="KTC87895.1"/>
    <property type="molecule type" value="Genomic_DNA"/>
</dbReference>
<evidence type="ECO:0000259" key="7">
    <source>
        <dbReference type="Pfam" id="PF02463"/>
    </source>
</evidence>
<comment type="caution">
    <text evidence="8">The sequence shown here is derived from an EMBL/GenBank/DDBJ whole genome shotgun (WGS) entry which is preliminary data.</text>
</comment>
<dbReference type="GO" id="GO:0007062">
    <property type="term" value="P:sister chromatid cohesion"/>
    <property type="evidence" value="ECO:0007669"/>
    <property type="project" value="InterPro"/>
</dbReference>
<evidence type="ECO:0000256" key="4">
    <source>
        <dbReference type="ARBA" id="ARBA00023054"/>
    </source>
</evidence>
<gene>
    <name evidence="6 8" type="primary">smc</name>
    <name evidence="8" type="ORF">Ldro_1514</name>
</gene>
<evidence type="ECO:0000313" key="9">
    <source>
        <dbReference type="Proteomes" id="UP000054736"/>
    </source>
</evidence>
<dbReference type="GO" id="GO:0005524">
    <property type="term" value="F:ATP binding"/>
    <property type="evidence" value="ECO:0007669"/>
    <property type="project" value="UniProtKB-UniRule"/>
</dbReference>
<keyword evidence="3 6" id="KW-0067">ATP-binding</keyword>
<dbReference type="GO" id="GO:0005737">
    <property type="term" value="C:cytoplasm"/>
    <property type="evidence" value="ECO:0007669"/>
    <property type="project" value="UniProtKB-SubCell"/>
</dbReference>
<dbReference type="SUPFAM" id="SSF75553">
    <property type="entry name" value="Smc hinge domain"/>
    <property type="match status" value="1"/>
</dbReference>
<dbReference type="PATRIC" id="fig|1212489.4.peg.1602"/>
<dbReference type="InterPro" id="IPR027417">
    <property type="entry name" value="P-loop_NTPase"/>
</dbReference>
<feature type="coiled-coil region" evidence="6">
    <location>
        <begin position="300"/>
        <end position="376"/>
    </location>
</feature>
<feature type="coiled-coil region" evidence="6">
    <location>
        <begin position="877"/>
        <end position="913"/>
    </location>
</feature>
<dbReference type="PIRSF" id="PIRSF005719">
    <property type="entry name" value="SMC"/>
    <property type="match status" value="1"/>
</dbReference>
<evidence type="ECO:0000256" key="1">
    <source>
        <dbReference type="ARBA" id="ARBA00022490"/>
    </source>
</evidence>
<dbReference type="NCBIfam" id="TIGR02168">
    <property type="entry name" value="SMC_prok_B"/>
    <property type="match status" value="1"/>
</dbReference>
<dbReference type="GO" id="GO:0007059">
    <property type="term" value="P:chromosome segregation"/>
    <property type="evidence" value="ECO:0007669"/>
    <property type="project" value="UniProtKB-UniRule"/>
</dbReference>
<feature type="coiled-coil region" evidence="6">
    <location>
        <begin position="660"/>
        <end position="841"/>
    </location>
</feature>
<dbReference type="InterPro" id="IPR036277">
    <property type="entry name" value="SMC_hinge_sf"/>
</dbReference>
<dbReference type="RefSeq" id="WP_058495804.1">
    <property type="nucleotide sequence ID" value="NZ_CAAAIU010000002.1"/>
</dbReference>
<accession>A0A0W0SX07</accession>
<dbReference type="GO" id="GO:0006260">
    <property type="term" value="P:DNA replication"/>
    <property type="evidence" value="ECO:0007669"/>
    <property type="project" value="UniProtKB-UniRule"/>
</dbReference>
<dbReference type="AlphaFoldDB" id="A0A0W0SX07"/>
<evidence type="ECO:0000256" key="3">
    <source>
        <dbReference type="ARBA" id="ARBA00022840"/>
    </source>
</evidence>
<keyword evidence="9" id="KW-1185">Reference proteome</keyword>
<comment type="subcellular location">
    <subcellularLocation>
        <location evidence="6">Cytoplasm</location>
    </subcellularLocation>
</comment>
<keyword evidence="1 6" id="KW-0963">Cytoplasm</keyword>
<keyword evidence="5 6" id="KW-0238">DNA-binding</keyword>
<dbReference type="InterPro" id="IPR024704">
    <property type="entry name" value="SMC"/>
</dbReference>
<evidence type="ECO:0000256" key="2">
    <source>
        <dbReference type="ARBA" id="ARBA00022741"/>
    </source>
</evidence>
<feature type="coiled-coil region" evidence="6">
    <location>
        <begin position="184"/>
        <end position="271"/>
    </location>
</feature>
<feature type="coiled-coil region" evidence="6">
    <location>
        <begin position="405"/>
        <end position="432"/>
    </location>
</feature>
<dbReference type="Gene3D" id="3.40.50.300">
    <property type="entry name" value="P-loop containing nucleotide triphosphate hydrolases"/>
    <property type="match status" value="2"/>
</dbReference>
<evidence type="ECO:0000313" key="8">
    <source>
        <dbReference type="EMBL" id="KTC87895.1"/>
    </source>
</evidence>
<reference evidence="8 9" key="1">
    <citation type="submission" date="2015-11" db="EMBL/GenBank/DDBJ databases">
        <title>Genomic analysis of 38 Legionella species identifies large and diverse effector repertoires.</title>
        <authorList>
            <person name="Burstein D."/>
            <person name="Amaro F."/>
            <person name="Zusman T."/>
            <person name="Lifshitz Z."/>
            <person name="Cohen O."/>
            <person name="Gilbert J.A."/>
            <person name="Pupko T."/>
            <person name="Shuman H.A."/>
            <person name="Segal G."/>
        </authorList>
    </citation>
    <scope>NUCLEOTIDE SEQUENCE [LARGE SCALE GENOMIC DNA]</scope>
    <source>
        <strain evidence="8 9">ATCC 700990</strain>
    </source>
</reference>
<dbReference type="PANTHER" id="PTHR43977">
    <property type="entry name" value="STRUCTURAL MAINTENANCE OF CHROMOSOMES PROTEIN 3"/>
    <property type="match status" value="1"/>
</dbReference>
<keyword evidence="4 6" id="KW-0175">Coiled coil</keyword>
<feature type="binding site" evidence="6">
    <location>
        <begin position="32"/>
        <end position="39"/>
    </location>
    <ligand>
        <name>ATP</name>
        <dbReference type="ChEBI" id="CHEBI:30616"/>
    </ligand>
</feature>
<dbReference type="Pfam" id="PF02463">
    <property type="entry name" value="SMC_N"/>
    <property type="match status" value="2"/>
</dbReference>
<dbReference type="CDD" id="cd03278">
    <property type="entry name" value="ABC_SMC_barmotin"/>
    <property type="match status" value="2"/>
</dbReference>
<comment type="domain">
    <text evidence="6">Contains large globular domains required for ATP hydrolysis at each terminus and a third globular domain forming a flexible hinge near the middle of the molecule. These domains are separated by coiled-coil structures.</text>
</comment>
<sequence>MHLKQLKLAGFKSFVDPTVVPFPSQLVAVVGPNGCGKSNIIDAVRWVMGESSAKNLRGESMTDVIFNGSSQRKAVGQASIELVFDNSLGRLTGQYASYQEIAVKRLVTRDGESAYYLNGSRCRRRDITDIFLGTGAGARGYSIIGQGTISRIIEARPEELRAYFEEAAGVSKYKERRRETLSRIEHTRENLARVADIRDELDKQLQRLERQAKAAERYKQLKTEERLYKAEIQALKWQSLTEEQQKKQVDIKSLLLEYEKHQANATEAYRQSTTVRETFHENNEAFQQQQAHFYQLATDIARLEESIQQNQREKQRLKIDQQQMQVDWQQADHQLQQDQKALTISEGLLAKLQSELHIQQEEFKLKQQALQEKQAEQSSWNSKTQQIQAVLTKSLGEMQVEQVRLQHLNERRQQILSRLEKIADALKLLEQDNDSEALKIQQRSSLDLQTTLRAEEEKHQQFQETGLTLRDKLTETEKLLHQAQDKVHRLNTQQASLLAAQQTALGRHTNAPTQLAQWDEKPRLVETIQVEKDWLFACELILGEGLQAILLDSFNDLWPEIKQLQDRAALFLTPSRATENKMSYPRLSGKIIGYKPNWIHNLDKIYTASSLEEARDCLSHLNADESVITPEGHWLGHGWIKFPGKQTQDEPSLLLRQEQLTQLKEALTVAQDELGALKDLRDLLHNQVKENEKQLETIKQRLATTRDNLRACQAEISHKERSLQQLQLRKNALEDESEELHLNLEDLIIQQEKTEQLLQRTTQETKQYEQEQQHLREEKTALETALQSCQLALEDIRDALHQSQLQADREKLKIQQLTDNLRREQARLVTLNERMEGLANRLVELDKPDASLNESLSEKINQHGQLEAELSLRRDDLGKLTNELEVLESRMRAEEKQAKMVQEKIQQEQMQEQALAVRAGGILESLAELDEQVDQVLAAIPADVNQNLREQQLQDIVDKIKRLGAINLAAIEEYDSEFQRRQHLDEQYNDLTEALATLDAAIEKMDKETHQRLRTTFDEVNIAFQALFPRLFGGGRALLELTCDNLLEAGVVVMAQPPGKRNSTIHLLSGGEKAMTAVALVFAIFQLNPSPFCMLDEVDAPLDDANVRRFCDLVKEMSQFVQFLFITHNKVTMELAEHLIGVTMREPGVSRIVAVDVEQALAMTET</sequence>
<protein>
    <recommendedName>
        <fullName evidence="6">Chromosome partition protein Smc</fullName>
    </recommendedName>
</protein>
<name>A0A0W0SX07_9GAMM</name>
<dbReference type="InterPro" id="IPR011890">
    <property type="entry name" value="SMC_prok"/>
</dbReference>
<feature type="domain" description="RecF/RecN/SMC N-terminal" evidence="7">
    <location>
        <begin position="2"/>
        <end position="131"/>
    </location>
</feature>
<dbReference type="HAMAP" id="MF_01894">
    <property type="entry name" value="Smc_prok"/>
    <property type="match status" value="1"/>
</dbReference>
<dbReference type="STRING" id="1212489.Ldro_1514"/>
<evidence type="ECO:0000256" key="6">
    <source>
        <dbReference type="HAMAP-Rule" id="MF_01894"/>
    </source>
</evidence>
<feature type="coiled-coil region" evidence="6">
    <location>
        <begin position="981"/>
        <end position="1008"/>
    </location>
</feature>
<organism evidence="8 9">
    <name type="scientific">Legionella drozanskii LLAP-1</name>
    <dbReference type="NCBI Taxonomy" id="1212489"/>
    <lineage>
        <taxon>Bacteria</taxon>
        <taxon>Pseudomonadati</taxon>
        <taxon>Pseudomonadota</taxon>
        <taxon>Gammaproteobacteria</taxon>
        <taxon>Legionellales</taxon>
        <taxon>Legionellaceae</taxon>
        <taxon>Legionella</taxon>
    </lineage>
</organism>
<comment type="subunit">
    <text evidence="6">Homodimer.</text>
</comment>
<keyword evidence="2 6" id="KW-0547">Nucleotide-binding</keyword>
<dbReference type="Proteomes" id="UP000054736">
    <property type="component" value="Unassembled WGS sequence"/>
</dbReference>
<dbReference type="GO" id="GO:0016887">
    <property type="term" value="F:ATP hydrolysis activity"/>
    <property type="evidence" value="ECO:0007669"/>
    <property type="project" value="InterPro"/>
</dbReference>
<dbReference type="GO" id="GO:0003677">
    <property type="term" value="F:DNA binding"/>
    <property type="evidence" value="ECO:0007669"/>
    <property type="project" value="UniProtKB-UniRule"/>
</dbReference>
<comment type="function">
    <text evidence="6">Required for chromosome condensation and partitioning.</text>
</comment>
<dbReference type="SUPFAM" id="SSF52540">
    <property type="entry name" value="P-loop containing nucleoside triphosphate hydrolases"/>
    <property type="match status" value="1"/>
</dbReference>
<dbReference type="GO" id="GO:0005694">
    <property type="term" value="C:chromosome"/>
    <property type="evidence" value="ECO:0007669"/>
    <property type="project" value="InterPro"/>
</dbReference>